<evidence type="ECO:0000256" key="1">
    <source>
        <dbReference type="SAM" id="MobiDB-lite"/>
    </source>
</evidence>
<gene>
    <name evidence="3" type="ORF">PaecuDRAFT_2200</name>
</gene>
<dbReference type="CDD" id="cd02440">
    <property type="entry name" value="AdoMet_MTases"/>
    <property type="match status" value="1"/>
</dbReference>
<dbReference type="eggNOG" id="COG4123">
    <property type="taxonomic scope" value="Bacteria"/>
</dbReference>
<evidence type="ECO:0000259" key="2">
    <source>
        <dbReference type="Pfam" id="PF05175"/>
    </source>
</evidence>
<dbReference type="SUPFAM" id="SSF53335">
    <property type="entry name" value="S-adenosyl-L-methionine-dependent methyltransferases"/>
    <property type="match status" value="1"/>
</dbReference>
<dbReference type="Pfam" id="PF05175">
    <property type="entry name" value="MTS"/>
    <property type="match status" value="1"/>
</dbReference>
<keyword evidence="3" id="KW-0808">Transferase</keyword>
<feature type="domain" description="Methyltransferase small" evidence="2">
    <location>
        <begin position="52"/>
        <end position="150"/>
    </location>
</feature>
<dbReference type="Proteomes" id="UP000005387">
    <property type="component" value="Unassembled WGS sequence"/>
</dbReference>
<dbReference type="PANTHER" id="PTHR47739:SF1">
    <property type="entry name" value="TRNA1(VAL) (ADENINE(37)-N6)-METHYLTRANSFERASE"/>
    <property type="match status" value="1"/>
</dbReference>
<proteinExistence type="predicted"/>
<dbReference type="InterPro" id="IPR029063">
    <property type="entry name" value="SAM-dependent_MTases_sf"/>
</dbReference>
<dbReference type="InterPro" id="IPR007848">
    <property type="entry name" value="Small_mtfrase_dom"/>
</dbReference>
<evidence type="ECO:0000313" key="4">
    <source>
        <dbReference type="Proteomes" id="UP000005387"/>
    </source>
</evidence>
<dbReference type="InterPro" id="IPR050210">
    <property type="entry name" value="tRNA_Adenine-N(6)_MTase"/>
</dbReference>
<dbReference type="GO" id="GO:0032259">
    <property type="term" value="P:methylation"/>
    <property type="evidence" value="ECO:0007669"/>
    <property type="project" value="UniProtKB-KW"/>
</dbReference>
<protein>
    <submittedName>
        <fullName evidence="3">Methyltransferase small</fullName>
    </submittedName>
</protein>
<dbReference type="AlphaFoldDB" id="E0I966"/>
<dbReference type="PANTHER" id="PTHR47739">
    <property type="entry name" value="TRNA1(VAL) (ADENINE(37)-N6)-METHYLTRANSFERASE"/>
    <property type="match status" value="1"/>
</dbReference>
<dbReference type="GO" id="GO:0008168">
    <property type="term" value="F:methyltransferase activity"/>
    <property type="evidence" value="ECO:0007669"/>
    <property type="project" value="UniProtKB-KW"/>
</dbReference>
<keyword evidence="4" id="KW-1185">Reference proteome</keyword>
<name>E0I966_9BACL</name>
<dbReference type="RefSeq" id="WP_006038199.1">
    <property type="nucleotide sequence ID" value="NZ_AEDD01000005.1"/>
</dbReference>
<feature type="region of interest" description="Disordered" evidence="1">
    <location>
        <begin position="1"/>
        <end position="21"/>
    </location>
</feature>
<dbReference type="STRING" id="717606.PaecuDRAFT_2200"/>
<evidence type="ECO:0000313" key="3">
    <source>
        <dbReference type="EMBL" id="EFM10950.1"/>
    </source>
</evidence>
<accession>E0I966</accession>
<dbReference type="Gene3D" id="3.40.50.150">
    <property type="entry name" value="Vaccinia Virus protein VP39"/>
    <property type="match status" value="1"/>
</dbReference>
<organism evidence="3 4">
    <name type="scientific">Paenibacillus curdlanolyticus YK9</name>
    <dbReference type="NCBI Taxonomy" id="717606"/>
    <lineage>
        <taxon>Bacteria</taxon>
        <taxon>Bacillati</taxon>
        <taxon>Bacillota</taxon>
        <taxon>Bacilli</taxon>
        <taxon>Bacillales</taxon>
        <taxon>Paenibacillaceae</taxon>
        <taxon>Paenibacillus</taxon>
    </lineage>
</organism>
<sequence>MNKDIEQTRAGDQGDLGSREQQLLEGERLDDLMTKELQIIQSREVFSFSMDAVLLARFASIPPRGKVIDLCTGNGVIPLLLSTRTRAAIDGVEIQPRLADMAKRSVTLNNLDEQIQIIEGDLRTFPRTAGQGIYDAVTVNPPYMQTQTGDQNENEHYAIARHEIHCTLDEVVEASARLVRTGGKVSMVHRPNRLMDILESFRRWKLEPKRIRFVHPHAEAEANMLLIEAIRDGKPSVKLLPPLIVYTAEREYTDELKKLYYGSNGVWSDGQERKEEV</sequence>
<keyword evidence="3" id="KW-0489">Methyltransferase</keyword>
<reference evidence="3 4" key="1">
    <citation type="submission" date="2010-07" db="EMBL/GenBank/DDBJ databases">
        <title>The draft genome of Paenibacillus curdlanolyticus YK9.</title>
        <authorList>
            <consortium name="US DOE Joint Genome Institute (JGI-PGF)"/>
            <person name="Lucas S."/>
            <person name="Copeland A."/>
            <person name="Lapidus A."/>
            <person name="Cheng J.-F."/>
            <person name="Bruce D."/>
            <person name="Goodwin L."/>
            <person name="Pitluck S."/>
            <person name="Land M.L."/>
            <person name="Hauser L."/>
            <person name="Chang Y.-J."/>
            <person name="Jeffries C."/>
            <person name="Anderson I.J."/>
            <person name="Johnson E."/>
            <person name="Loganathan U."/>
            <person name="Mulhopadhyay B."/>
            <person name="Kyrpides N."/>
            <person name="Woyke T.J."/>
        </authorList>
    </citation>
    <scope>NUCLEOTIDE SEQUENCE [LARGE SCALE GENOMIC DNA]</scope>
    <source>
        <strain evidence="3 4">YK9</strain>
    </source>
</reference>
<dbReference type="EMBL" id="AEDD01000005">
    <property type="protein sequence ID" value="EFM10950.1"/>
    <property type="molecule type" value="Genomic_DNA"/>
</dbReference>